<protein>
    <recommendedName>
        <fullName evidence="3">Ribbon-helix-helix protein CopG domain-containing protein</fullName>
    </recommendedName>
</protein>
<evidence type="ECO:0000313" key="1">
    <source>
        <dbReference type="EMBL" id="OGG19821.1"/>
    </source>
</evidence>
<organism evidence="1 2">
    <name type="scientific">Candidatus Gottesmanbacteria bacterium RIFCSPHIGHO2_02_FULL_40_13</name>
    <dbReference type="NCBI Taxonomy" id="1798384"/>
    <lineage>
        <taxon>Bacteria</taxon>
        <taxon>Candidatus Gottesmaniibacteriota</taxon>
    </lineage>
</organism>
<dbReference type="AlphaFoldDB" id="A0A1F6A579"/>
<accession>A0A1F6A579</accession>
<evidence type="ECO:0008006" key="3">
    <source>
        <dbReference type="Google" id="ProtNLM"/>
    </source>
</evidence>
<dbReference type="STRING" id="1798384.A3D03_01000"/>
<dbReference type="EMBL" id="MFJN01000069">
    <property type="protein sequence ID" value="OGG19821.1"/>
    <property type="molecule type" value="Genomic_DNA"/>
</dbReference>
<gene>
    <name evidence="1" type="ORF">A3D03_01000</name>
</gene>
<sequence>MTLVRTQINLEEEQYHILLAESKRQNRSIADLVRESVNKQFLKKREKYDIFSLLIKHAVDFKKINPKIPSDIAENHDEYLYGKKSKWAYLMQKPKKHTKNKT</sequence>
<evidence type="ECO:0000313" key="2">
    <source>
        <dbReference type="Proteomes" id="UP000177092"/>
    </source>
</evidence>
<comment type="caution">
    <text evidence="1">The sequence shown here is derived from an EMBL/GenBank/DDBJ whole genome shotgun (WGS) entry which is preliminary data.</text>
</comment>
<name>A0A1F6A579_9BACT</name>
<reference evidence="1 2" key="1">
    <citation type="journal article" date="2016" name="Nat. Commun.">
        <title>Thousands of microbial genomes shed light on interconnected biogeochemical processes in an aquifer system.</title>
        <authorList>
            <person name="Anantharaman K."/>
            <person name="Brown C.T."/>
            <person name="Hug L.A."/>
            <person name="Sharon I."/>
            <person name="Castelle C.J."/>
            <person name="Probst A.J."/>
            <person name="Thomas B.C."/>
            <person name="Singh A."/>
            <person name="Wilkins M.J."/>
            <person name="Karaoz U."/>
            <person name="Brodie E.L."/>
            <person name="Williams K.H."/>
            <person name="Hubbard S.S."/>
            <person name="Banfield J.F."/>
        </authorList>
    </citation>
    <scope>NUCLEOTIDE SEQUENCE [LARGE SCALE GENOMIC DNA]</scope>
</reference>
<dbReference type="Proteomes" id="UP000177092">
    <property type="component" value="Unassembled WGS sequence"/>
</dbReference>
<proteinExistence type="predicted"/>